<gene>
    <name evidence="2" type="ORF">CC78DRAFT_578973</name>
</gene>
<feature type="region of interest" description="Disordered" evidence="1">
    <location>
        <begin position="26"/>
        <end position="52"/>
    </location>
</feature>
<comment type="caution">
    <text evidence="2">The sequence shown here is derived from an EMBL/GenBank/DDBJ whole genome shotgun (WGS) entry which is preliminary data.</text>
</comment>
<proteinExistence type="predicted"/>
<feature type="compositionally biased region" description="Polar residues" evidence="1">
    <location>
        <begin position="41"/>
        <end position="52"/>
    </location>
</feature>
<keyword evidence="3" id="KW-1185">Reference proteome</keyword>
<reference evidence="3" key="1">
    <citation type="journal article" date="2020" name="Stud. Mycol.">
        <title>101 Dothideomycetes genomes: A test case for predicting lifestyles and emergence of pathogens.</title>
        <authorList>
            <person name="Haridas S."/>
            <person name="Albert R."/>
            <person name="Binder M."/>
            <person name="Bloem J."/>
            <person name="LaButti K."/>
            <person name="Salamov A."/>
            <person name="Andreopoulos B."/>
            <person name="Baker S."/>
            <person name="Barry K."/>
            <person name="Bills G."/>
            <person name="Bluhm B."/>
            <person name="Cannon C."/>
            <person name="Castanera R."/>
            <person name="Culley D."/>
            <person name="Daum C."/>
            <person name="Ezra D."/>
            <person name="Gonzalez J."/>
            <person name="Henrissat B."/>
            <person name="Kuo A."/>
            <person name="Liang C."/>
            <person name="Lipzen A."/>
            <person name="Lutzoni F."/>
            <person name="Magnuson J."/>
            <person name="Mondo S."/>
            <person name="Nolan M."/>
            <person name="Ohm R."/>
            <person name="Pangilinan J."/>
            <person name="Park H.-J."/>
            <person name="Ramirez L."/>
            <person name="Alfaro M."/>
            <person name="Sun H."/>
            <person name="Tritt A."/>
            <person name="Yoshinaga Y."/>
            <person name="Zwiers L.-H."/>
            <person name="Turgeon B."/>
            <person name="Goodwin S."/>
            <person name="Spatafora J."/>
            <person name="Crous P."/>
            <person name="Grigoriev I."/>
        </authorList>
    </citation>
    <scope>NUCLEOTIDE SEQUENCE [LARGE SCALE GENOMIC DNA]</scope>
    <source>
        <strain evidence="3">CBS 304.66</strain>
    </source>
</reference>
<evidence type="ECO:0000313" key="3">
    <source>
        <dbReference type="Proteomes" id="UP000800093"/>
    </source>
</evidence>
<accession>A0A9P4KBT8</accession>
<dbReference type="Proteomes" id="UP000800093">
    <property type="component" value="Unassembled WGS sequence"/>
</dbReference>
<dbReference type="AlphaFoldDB" id="A0A9P4KBT8"/>
<dbReference type="OrthoDB" id="3796403at2759"/>
<organism evidence="2 3">
    <name type="scientific">Lojkania enalia</name>
    <dbReference type="NCBI Taxonomy" id="147567"/>
    <lineage>
        <taxon>Eukaryota</taxon>
        <taxon>Fungi</taxon>
        <taxon>Dikarya</taxon>
        <taxon>Ascomycota</taxon>
        <taxon>Pezizomycotina</taxon>
        <taxon>Dothideomycetes</taxon>
        <taxon>Pleosporomycetidae</taxon>
        <taxon>Pleosporales</taxon>
        <taxon>Pleosporales incertae sedis</taxon>
        <taxon>Lojkania</taxon>
    </lineage>
</organism>
<protein>
    <submittedName>
        <fullName evidence="2">Uncharacterized protein</fullName>
    </submittedName>
</protein>
<dbReference type="EMBL" id="ML986603">
    <property type="protein sequence ID" value="KAF2265801.1"/>
    <property type="molecule type" value="Genomic_DNA"/>
</dbReference>
<sequence length="371" mass="42097">MSCSRTELRVELTDHKGAKLLAAQTTSTQDLLPSGSPALQFPTSPSTRSLQIDSDSLRPFSVSSSMSDLDTNIPWPTRCDPAALSLCDLPVEIRLDICNHILDFSNIPRSFAYTGDITEDSSDIIPNTKRIPSFHKHGMILVSKELSAEYRQAYYERTRFFLQICSSNAFFRLPTLAHSNIERRPPLAPSMSTLPNFWNAPENLLNSLRHCTLYIEIGEIASHVDAAHSVSRMLRANSSCPEAGRVRAEMKTFSSLAEMKAQDKLFDTCLVSAVQELLIRMEQLRSVQLVWETFVSRLFDRSHATNWTWDVLGQPFVELLRGRRLMKEFRIRVGDQCGNMEIEDRRNVDGKWMQNKIVTNGGIPPLRVGYW</sequence>
<name>A0A9P4KBT8_9PLEO</name>
<evidence type="ECO:0000256" key="1">
    <source>
        <dbReference type="SAM" id="MobiDB-lite"/>
    </source>
</evidence>
<evidence type="ECO:0000313" key="2">
    <source>
        <dbReference type="EMBL" id="KAF2265801.1"/>
    </source>
</evidence>